<dbReference type="EMBL" id="FWYB01000009">
    <property type="protein sequence ID" value="SMD03230.1"/>
    <property type="molecule type" value="Genomic_DNA"/>
</dbReference>
<feature type="transmembrane region" description="Helical" evidence="8">
    <location>
        <begin position="204"/>
        <end position="223"/>
    </location>
</feature>
<keyword evidence="5 8" id="KW-0812">Transmembrane</keyword>
<evidence type="ECO:0000313" key="10">
    <source>
        <dbReference type="Proteomes" id="UP000192678"/>
    </source>
</evidence>
<comment type="similarity">
    <text evidence="2">Belongs to the autoinducer-2 exporter (AI-2E) (TC 2.A.86) family.</text>
</comment>
<evidence type="ECO:0000256" key="2">
    <source>
        <dbReference type="ARBA" id="ARBA00009773"/>
    </source>
</evidence>
<name>A0A1W2E0F6_9SPHI</name>
<reference evidence="9 10" key="1">
    <citation type="submission" date="2017-04" db="EMBL/GenBank/DDBJ databases">
        <authorList>
            <person name="Afonso C.L."/>
            <person name="Miller P.J."/>
            <person name="Scott M.A."/>
            <person name="Spackman E."/>
            <person name="Goraichik I."/>
            <person name="Dimitrov K.M."/>
            <person name="Suarez D.L."/>
            <person name="Swayne D.E."/>
        </authorList>
    </citation>
    <scope>NUCLEOTIDE SEQUENCE [LARGE SCALE GENOMIC DNA]</scope>
    <source>
        <strain evidence="9 10">DSM 19625</strain>
    </source>
</reference>
<accession>A0A1W2E0F6</accession>
<dbReference type="AlphaFoldDB" id="A0A1W2E0F6"/>
<evidence type="ECO:0000256" key="5">
    <source>
        <dbReference type="ARBA" id="ARBA00022692"/>
    </source>
</evidence>
<feature type="transmembrane region" description="Helical" evidence="8">
    <location>
        <begin position="141"/>
        <end position="164"/>
    </location>
</feature>
<keyword evidence="6 8" id="KW-1133">Transmembrane helix</keyword>
<feature type="transmembrane region" description="Helical" evidence="8">
    <location>
        <begin position="298"/>
        <end position="325"/>
    </location>
</feature>
<evidence type="ECO:0000256" key="3">
    <source>
        <dbReference type="ARBA" id="ARBA00022448"/>
    </source>
</evidence>
<dbReference type="OrthoDB" id="9793390at2"/>
<feature type="transmembrane region" description="Helical" evidence="8">
    <location>
        <begin position="229"/>
        <end position="250"/>
    </location>
</feature>
<keyword evidence="10" id="KW-1185">Reference proteome</keyword>
<dbReference type="GO" id="GO:0055085">
    <property type="term" value="P:transmembrane transport"/>
    <property type="evidence" value="ECO:0007669"/>
    <property type="project" value="TreeGrafter"/>
</dbReference>
<evidence type="ECO:0000256" key="7">
    <source>
        <dbReference type="ARBA" id="ARBA00023136"/>
    </source>
</evidence>
<evidence type="ECO:0000256" key="6">
    <source>
        <dbReference type="ARBA" id="ARBA00022989"/>
    </source>
</evidence>
<dbReference type="RefSeq" id="WP_084290490.1">
    <property type="nucleotide sequence ID" value="NZ_FWYB01000009.1"/>
</dbReference>
<proteinExistence type="inferred from homology"/>
<keyword evidence="7 8" id="KW-0472">Membrane</keyword>
<gene>
    <name evidence="9" type="ORF">SAMN04488101_10956</name>
</gene>
<keyword evidence="4" id="KW-1003">Cell membrane</keyword>
<dbReference type="PANTHER" id="PTHR21716:SF53">
    <property type="entry name" value="PERMEASE PERM-RELATED"/>
    <property type="match status" value="1"/>
</dbReference>
<feature type="transmembrane region" description="Helical" evidence="8">
    <location>
        <begin position="262"/>
        <end position="278"/>
    </location>
</feature>
<dbReference type="Pfam" id="PF01594">
    <property type="entry name" value="AI-2E_transport"/>
    <property type="match status" value="1"/>
</dbReference>
<comment type="subcellular location">
    <subcellularLocation>
        <location evidence="1">Cell membrane</location>
        <topology evidence="1">Multi-pass membrane protein</topology>
    </subcellularLocation>
</comment>
<protein>
    <submittedName>
        <fullName evidence="9">Predicted PurR-regulated permease PerM</fullName>
    </submittedName>
</protein>
<dbReference type="PANTHER" id="PTHR21716">
    <property type="entry name" value="TRANSMEMBRANE PROTEIN"/>
    <property type="match status" value="1"/>
</dbReference>
<sequence length="346" mass="39367">MSELTTNSLLKWLLLISISALLLYFGALLFIPMLFGLLIAFVLYPFCRWMEMNRIPKYLAITACLGVVMILFFALIYILGWQIQLFREEIPEISKKLKIALTEMQEWLQQNWNLATKMQDEWLHSLLSNSGTRITDIVNSIFSATANTLFMLFLVPVYTVLFLYHRSVFVKVFILALGSENEEKLRSVLQEVIFTYANFIKGMIFVYIIVGILNSIGLGILGIKHAILFGMLTAIMTIIPYIGIFLSSLLPICVAFVTKDSIWYPLGVIVVFSFVQYLEANVIFPKVVGKQLELSTWATLVAVIVGGMIWGISGMILFVPIIAILKIVAQNIPEWEPLYVLLNRRE</sequence>
<dbReference type="Proteomes" id="UP000192678">
    <property type="component" value="Unassembled WGS sequence"/>
</dbReference>
<keyword evidence="3" id="KW-0813">Transport</keyword>
<evidence type="ECO:0000256" key="4">
    <source>
        <dbReference type="ARBA" id="ARBA00022475"/>
    </source>
</evidence>
<dbReference type="InterPro" id="IPR002549">
    <property type="entry name" value="AI-2E-like"/>
</dbReference>
<dbReference type="GO" id="GO:0005886">
    <property type="term" value="C:plasma membrane"/>
    <property type="evidence" value="ECO:0007669"/>
    <property type="project" value="UniProtKB-SubCell"/>
</dbReference>
<evidence type="ECO:0000313" key="9">
    <source>
        <dbReference type="EMBL" id="SMD03230.1"/>
    </source>
</evidence>
<feature type="transmembrane region" description="Helical" evidence="8">
    <location>
        <begin position="58"/>
        <end position="79"/>
    </location>
</feature>
<feature type="transmembrane region" description="Helical" evidence="8">
    <location>
        <begin position="13"/>
        <end position="46"/>
    </location>
</feature>
<evidence type="ECO:0000256" key="8">
    <source>
        <dbReference type="SAM" id="Phobius"/>
    </source>
</evidence>
<organism evidence="9 10">
    <name type="scientific">Pedobacter nyackensis</name>
    <dbReference type="NCBI Taxonomy" id="475255"/>
    <lineage>
        <taxon>Bacteria</taxon>
        <taxon>Pseudomonadati</taxon>
        <taxon>Bacteroidota</taxon>
        <taxon>Sphingobacteriia</taxon>
        <taxon>Sphingobacteriales</taxon>
        <taxon>Sphingobacteriaceae</taxon>
        <taxon>Pedobacter</taxon>
    </lineage>
</organism>
<evidence type="ECO:0000256" key="1">
    <source>
        <dbReference type="ARBA" id="ARBA00004651"/>
    </source>
</evidence>